<evidence type="ECO:0000313" key="2">
    <source>
        <dbReference type="Proteomes" id="UP000075920"/>
    </source>
</evidence>
<proteinExistence type="predicted"/>
<dbReference type="EnsemblMetazoa" id="AMIN014543-RA">
    <property type="protein sequence ID" value="AMIN014543-PA"/>
    <property type="gene ID" value="AMIN014543"/>
</dbReference>
<protein>
    <submittedName>
        <fullName evidence="1">Uncharacterized protein</fullName>
    </submittedName>
</protein>
<evidence type="ECO:0000313" key="1">
    <source>
        <dbReference type="EnsemblMetazoa" id="AMIN014543-PA"/>
    </source>
</evidence>
<reference evidence="2" key="1">
    <citation type="submission" date="2013-03" db="EMBL/GenBank/DDBJ databases">
        <title>The Genome Sequence of Anopheles minimus MINIMUS1.</title>
        <authorList>
            <consortium name="The Broad Institute Genomics Platform"/>
            <person name="Neafsey D.E."/>
            <person name="Walton C."/>
            <person name="Walker B."/>
            <person name="Young S.K."/>
            <person name="Zeng Q."/>
            <person name="Gargeya S."/>
            <person name="Fitzgerald M."/>
            <person name="Haas B."/>
            <person name="Abouelleil A."/>
            <person name="Allen A.W."/>
            <person name="Alvarado L."/>
            <person name="Arachchi H.M."/>
            <person name="Berlin A.M."/>
            <person name="Chapman S.B."/>
            <person name="Gainer-Dewar J."/>
            <person name="Goldberg J."/>
            <person name="Griggs A."/>
            <person name="Gujja S."/>
            <person name="Hansen M."/>
            <person name="Howarth C."/>
            <person name="Imamovic A."/>
            <person name="Ireland A."/>
            <person name="Larimer J."/>
            <person name="McCowan C."/>
            <person name="Murphy C."/>
            <person name="Pearson M."/>
            <person name="Poon T.W."/>
            <person name="Priest M."/>
            <person name="Roberts A."/>
            <person name="Saif S."/>
            <person name="Shea T."/>
            <person name="Sisk P."/>
            <person name="Sykes S."/>
            <person name="Wortman J."/>
            <person name="Nusbaum C."/>
            <person name="Birren B."/>
        </authorList>
    </citation>
    <scope>NUCLEOTIDE SEQUENCE [LARGE SCALE GENOMIC DNA]</scope>
    <source>
        <strain evidence="2">MINIMUS1</strain>
    </source>
</reference>
<keyword evidence="2" id="KW-1185">Reference proteome</keyword>
<name>A0A182WPD8_9DIPT</name>
<organism evidence="1 2">
    <name type="scientific">Anopheles minimus</name>
    <dbReference type="NCBI Taxonomy" id="112268"/>
    <lineage>
        <taxon>Eukaryota</taxon>
        <taxon>Metazoa</taxon>
        <taxon>Ecdysozoa</taxon>
        <taxon>Arthropoda</taxon>
        <taxon>Hexapoda</taxon>
        <taxon>Insecta</taxon>
        <taxon>Pterygota</taxon>
        <taxon>Neoptera</taxon>
        <taxon>Endopterygota</taxon>
        <taxon>Diptera</taxon>
        <taxon>Nematocera</taxon>
        <taxon>Culicoidea</taxon>
        <taxon>Culicidae</taxon>
        <taxon>Anophelinae</taxon>
        <taxon>Anopheles</taxon>
    </lineage>
</organism>
<sequence>MRCVTHGNGGWNVIANMFRLTSTDFPRLYASRRVTRVSDKGFKILLRSIQHGERSHFEDSCTVDRVRSRVPPGLSISVTSERRNGTFKLQYREPFSLTSSHPAWTYAVRQFLNAY</sequence>
<dbReference type="Proteomes" id="UP000075920">
    <property type="component" value="Unassembled WGS sequence"/>
</dbReference>
<dbReference type="VEuPathDB" id="VectorBase:AMIN014543"/>
<dbReference type="AlphaFoldDB" id="A0A182WPD8"/>
<accession>A0A182WPD8</accession>
<reference evidence="1" key="2">
    <citation type="submission" date="2020-05" db="UniProtKB">
        <authorList>
            <consortium name="EnsemblMetazoa"/>
        </authorList>
    </citation>
    <scope>IDENTIFICATION</scope>
    <source>
        <strain evidence="1">MINIMUS1</strain>
    </source>
</reference>